<dbReference type="CDD" id="cd04301">
    <property type="entry name" value="NAT_SF"/>
    <property type="match status" value="1"/>
</dbReference>
<dbReference type="InterPro" id="IPR000182">
    <property type="entry name" value="GNAT_dom"/>
</dbReference>
<reference evidence="3 4" key="1">
    <citation type="submission" date="2018-08" db="EMBL/GenBank/DDBJ databases">
        <title>Lactobacillus suantsai sp. nov., isolated from traditional fermented suan-tsai in Taiwan.</title>
        <authorList>
            <person name="Huang C.-H."/>
        </authorList>
    </citation>
    <scope>NUCLEOTIDE SEQUENCE [LARGE SCALE GENOMIC DNA]</scope>
    <source>
        <strain evidence="3 4">BCRC 12945</strain>
    </source>
</reference>
<dbReference type="InterPro" id="IPR016181">
    <property type="entry name" value="Acyl_CoA_acyltransferase"/>
</dbReference>
<name>A0A4Q0VFV1_9LACO</name>
<accession>A0A4Q0VFV1</accession>
<sequence>MTTQPIMRSRGRPKPRTIKWPSCTCTRFRGQGVSSAMLQAILKTAKQQGATVVHLDVVKGNVPADKLYEKNGFKLVADMPLDYPDLGVTPAKLYECQL</sequence>
<dbReference type="Proteomes" id="UP000290602">
    <property type="component" value="Unassembled WGS sequence"/>
</dbReference>
<proteinExistence type="predicted"/>
<dbReference type="PANTHER" id="PTHR43420">
    <property type="entry name" value="ACETYLTRANSFERASE"/>
    <property type="match status" value="1"/>
</dbReference>
<keyword evidence="2" id="KW-0012">Acyltransferase</keyword>
<dbReference type="PROSITE" id="PS51186">
    <property type="entry name" value="GNAT"/>
    <property type="match status" value="1"/>
</dbReference>
<keyword evidence="4" id="KW-1185">Reference proteome</keyword>
<dbReference type="AlphaFoldDB" id="A0A4Q0VFV1"/>
<evidence type="ECO:0000313" key="3">
    <source>
        <dbReference type="EMBL" id="RXI76098.1"/>
    </source>
</evidence>
<evidence type="ECO:0000313" key="4">
    <source>
        <dbReference type="Proteomes" id="UP000290602"/>
    </source>
</evidence>
<dbReference type="Pfam" id="PF00583">
    <property type="entry name" value="Acetyltransf_1"/>
    <property type="match status" value="1"/>
</dbReference>
<dbReference type="SUPFAM" id="SSF55729">
    <property type="entry name" value="Acyl-CoA N-acyltransferases (Nat)"/>
    <property type="match status" value="1"/>
</dbReference>
<dbReference type="OrthoDB" id="357176at2"/>
<keyword evidence="1 3" id="KW-0808">Transferase</keyword>
<evidence type="ECO:0000256" key="1">
    <source>
        <dbReference type="ARBA" id="ARBA00022679"/>
    </source>
</evidence>
<organism evidence="3 4">
    <name type="scientific">Levilactobacillus suantsaii</name>
    <dbReference type="NCBI Taxonomy" id="2292255"/>
    <lineage>
        <taxon>Bacteria</taxon>
        <taxon>Bacillati</taxon>
        <taxon>Bacillota</taxon>
        <taxon>Bacilli</taxon>
        <taxon>Lactobacillales</taxon>
        <taxon>Lactobacillaceae</taxon>
        <taxon>Levilactobacillus</taxon>
    </lineage>
</organism>
<evidence type="ECO:0000256" key="2">
    <source>
        <dbReference type="ARBA" id="ARBA00023315"/>
    </source>
</evidence>
<comment type="caution">
    <text evidence="3">The sequence shown here is derived from an EMBL/GenBank/DDBJ whole genome shotgun (WGS) entry which is preliminary data.</text>
</comment>
<dbReference type="Gene3D" id="3.40.630.30">
    <property type="match status" value="1"/>
</dbReference>
<protein>
    <submittedName>
        <fullName evidence="3">GNAT family N-acetyltransferase</fullName>
    </submittedName>
</protein>
<dbReference type="EMBL" id="QXIL01000036">
    <property type="protein sequence ID" value="RXI76098.1"/>
    <property type="molecule type" value="Genomic_DNA"/>
</dbReference>
<gene>
    <name evidence="3" type="ORF">DXH47_11035</name>
</gene>
<dbReference type="InterPro" id="IPR050680">
    <property type="entry name" value="YpeA/RimI_acetyltransf"/>
</dbReference>
<dbReference type="GO" id="GO:0016747">
    <property type="term" value="F:acyltransferase activity, transferring groups other than amino-acyl groups"/>
    <property type="evidence" value="ECO:0007669"/>
    <property type="project" value="InterPro"/>
</dbReference>